<reference evidence="2" key="1">
    <citation type="journal article" date="2022" name="Mol. Ecol. Resour.">
        <title>The genomes of chicory, endive, great burdock and yacon provide insights into Asteraceae palaeo-polyploidization history and plant inulin production.</title>
        <authorList>
            <person name="Fan W."/>
            <person name="Wang S."/>
            <person name="Wang H."/>
            <person name="Wang A."/>
            <person name="Jiang F."/>
            <person name="Liu H."/>
            <person name="Zhao H."/>
            <person name="Xu D."/>
            <person name="Zhang Y."/>
        </authorList>
    </citation>
    <scope>NUCLEOTIDE SEQUENCE [LARGE SCALE GENOMIC DNA]</scope>
    <source>
        <strain evidence="2">cv. Yunnan</strain>
    </source>
</reference>
<protein>
    <submittedName>
        <fullName evidence="1">Uncharacterized protein</fullName>
    </submittedName>
</protein>
<gene>
    <name evidence="1" type="ORF">L1987_33405</name>
</gene>
<comment type="caution">
    <text evidence="1">The sequence shown here is derived from an EMBL/GenBank/DDBJ whole genome shotgun (WGS) entry which is preliminary data.</text>
</comment>
<organism evidence="1 2">
    <name type="scientific">Smallanthus sonchifolius</name>
    <dbReference type="NCBI Taxonomy" id="185202"/>
    <lineage>
        <taxon>Eukaryota</taxon>
        <taxon>Viridiplantae</taxon>
        <taxon>Streptophyta</taxon>
        <taxon>Embryophyta</taxon>
        <taxon>Tracheophyta</taxon>
        <taxon>Spermatophyta</taxon>
        <taxon>Magnoliopsida</taxon>
        <taxon>eudicotyledons</taxon>
        <taxon>Gunneridae</taxon>
        <taxon>Pentapetalae</taxon>
        <taxon>asterids</taxon>
        <taxon>campanulids</taxon>
        <taxon>Asterales</taxon>
        <taxon>Asteraceae</taxon>
        <taxon>Asteroideae</taxon>
        <taxon>Heliantheae alliance</taxon>
        <taxon>Millerieae</taxon>
        <taxon>Smallanthus</taxon>
    </lineage>
</organism>
<dbReference type="Proteomes" id="UP001056120">
    <property type="component" value="Linkage Group LG11"/>
</dbReference>
<accession>A0ACB9HS53</accession>
<evidence type="ECO:0000313" key="1">
    <source>
        <dbReference type="EMBL" id="KAI3798136.1"/>
    </source>
</evidence>
<proteinExistence type="predicted"/>
<reference evidence="1 2" key="2">
    <citation type="journal article" date="2022" name="Mol. Ecol. Resour.">
        <title>The genomes of chicory, endive, great burdock and yacon provide insights into Asteraceae paleo-polyploidization history and plant inulin production.</title>
        <authorList>
            <person name="Fan W."/>
            <person name="Wang S."/>
            <person name="Wang H."/>
            <person name="Wang A."/>
            <person name="Jiang F."/>
            <person name="Liu H."/>
            <person name="Zhao H."/>
            <person name="Xu D."/>
            <person name="Zhang Y."/>
        </authorList>
    </citation>
    <scope>NUCLEOTIDE SEQUENCE [LARGE SCALE GENOMIC DNA]</scope>
    <source>
        <strain evidence="2">cv. Yunnan</strain>
        <tissue evidence="1">Leaves</tissue>
    </source>
</reference>
<evidence type="ECO:0000313" key="2">
    <source>
        <dbReference type="Proteomes" id="UP001056120"/>
    </source>
</evidence>
<dbReference type="EMBL" id="CM042028">
    <property type="protein sequence ID" value="KAI3798136.1"/>
    <property type="molecule type" value="Genomic_DNA"/>
</dbReference>
<sequence>MYTRQELHTEIFTDGITEFPTEDDKDQFWHEFGFGMYDPSLTKASSLRDPLHCVLHRCIVYSIYGRGQGETIVNLRELFYLFCLVRLRTCNLSHSIAGYLVNSSRRDVTSGPAPVAETVVMSVQTLRNMHVARRGTGGIKLVDRWGRTWDPDRPGPDPDLMQAEAVADGHQAHASQQEQEHAHEHYEPDQPPPPPSPPAVVIPHDLFLRYRTRQYEVQCAAAAAGGAPYVVPLPFFMQPEQQPEQPPPSPPHQQPPPSLPAAGGEEGGASGVDLEGVQWE</sequence>
<name>A0ACB9HS53_9ASTR</name>
<keyword evidence="2" id="KW-1185">Reference proteome</keyword>